<keyword evidence="2" id="KW-1185">Reference proteome</keyword>
<gene>
    <name evidence="1" type="ORF">PCON_03620</name>
</gene>
<accession>U4LXG0</accession>
<dbReference type="AlphaFoldDB" id="U4LXG0"/>
<dbReference type="EMBL" id="HF936526">
    <property type="protein sequence ID" value="CCX34408.1"/>
    <property type="molecule type" value="Genomic_DNA"/>
</dbReference>
<organism evidence="1 2">
    <name type="scientific">Pyronema omphalodes (strain CBS 100304)</name>
    <name type="common">Pyronema confluens</name>
    <dbReference type="NCBI Taxonomy" id="1076935"/>
    <lineage>
        <taxon>Eukaryota</taxon>
        <taxon>Fungi</taxon>
        <taxon>Dikarya</taxon>
        <taxon>Ascomycota</taxon>
        <taxon>Pezizomycotina</taxon>
        <taxon>Pezizomycetes</taxon>
        <taxon>Pezizales</taxon>
        <taxon>Pyronemataceae</taxon>
        <taxon>Pyronema</taxon>
    </lineage>
</organism>
<evidence type="ECO:0000313" key="1">
    <source>
        <dbReference type="EMBL" id="CCX34408.1"/>
    </source>
</evidence>
<name>U4LXG0_PYROM</name>
<reference evidence="1 2" key="1">
    <citation type="journal article" date="2013" name="PLoS Genet.">
        <title>The genome and development-dependent transcriptomes of Pyronema confluens: a window into fungal evolution.</title>
        <authorList>
            <person name="Traeger S."/>
            <person name="Altegoer F."/>
            <person name="Freitag M."/>
            <person name="Gabaldon T."/>
            <person name="Kempken F."/>
            <person name="Kumar A."/>
            <person name="Marcet-Houben M."/>
            <person name="Poggeler S."/>
            <person name="Stajich J.E."/>
            <person name="Nowrousian M."/>
        </authorList>
    </citation>
    <scope>NUCLEOTIDE SEQUENCE [LARGE SCALE GENOMIC DNA]</scope>
    <source>
        <strain evidence="2">CBS 100304</strain>
        <tissue evidence="1">Vegetative mycelium</tissue>
    </source>
</reference>
<evidence type="ECO:0000313" key="2">
    <source>
        <dbReference type="Proteomes" id="UP000018144"/>
    </source>
</evidence>
<dbReference type="Proteomes" id="UP000018144">
    <property type="component" value="Unassembled WGS sequence"/>
</dbReference>
<protein>
    <submittedName>
        <fullName evidence="1">Uncharacterized protein</fullName>
    </submittedName>
</protein>
<sequence length="105" mass="12296">MYNDESNLDCYRETSEGPERLLVFDGKGEKIRWEVKRTRTVEDLDENGNLKLNENGSVKYKDEEYYVYPEGVVSKSWGGGVYGWSLEREWTDTYRAVKKGKKNVL</sequence>
<proteinExistence type="predicted"/>